<evidence type="ECO:0000256" key="1">
    <source>
        <dbReference type="SAM" id="MobiDB-lite"/>
    </source>
</evidence>
<sequence length="72" mass="7974">MSWRLTRKRLANSVYVYAVSCGVRRKHEIELDLSPIQVLCRPCVEIKRSNKGTTGAVQKANQGATTARGSRG</sequence>
<evidence type="ECO:0000313" key="2">
    <source>
        <dbReference type="EMBL" id="JAD19055.1"/>
    </source>
</evidence>
<dbReference type="EMBL" id="GBRH01278840">
    <property type="protein sequence ID" value="JAD19055.1"/>
    <property type="molecule type" value="Transcribed_RNA"/>
</dbReference>
<reference evidence="2" key="2">
    <citation type="journal article" date="2015" name="Data Brief">
        <title>Shoot transcriptome of the giant reed, Arundo donax.</title>
        <authorList>
            <person name="Barrero R.A."/>
            <person name="Guerrero F.D."/>
            <person name="Moolhuijzen P."/>
            <person name="Goolsby J.A."/>
            <person name="Tidwell J."/>
            <person name="Bellgard S.E."/>
            <person name="Bellgard M.I."/>
        </authorList>
    </citation>
    <scope>NUCLEOTIDE SEQUENCE</scope>
    <source>
        <tissue evidence="2">Shoot tissue taken approximately 20 cm above the soil surface</tissue>
    </source>
</reference>
<accession>A0A0A8Y1Q3</accession>
<organism evidence="2">
    <name type="scientific">Arundo donax</name>
    <name type="common">Giant reed</name>
    <name type="synonym">Donax arundinaceus</name>
    <dbReference type="NCBI Taxonomy" id="35708"/>
    <lineage>
        <taxon>Eukaryota</taxon>
        <taxon>Viridiplantae</taxon>
        <taxon>Streptophyta</taxon>
        <taxon>Embryophyta</taxon>
        <taxon>Tracheophyta</taxon>
        <taxon>Spermatophyta</taxon>
        <taxon>Magnoliopsida</taxon>
        <taxon>Liliopsida</taxon>
        <taxon>Poales</taxon>
        <taxon>Poaceae</taxon>
        <taxon>PACMAD clade</taxon>
        <taxon>Arundinoideae</taxon>
        <taxon>Arundineae</taxon>
        <taxon>Arundo</taxon>
    </lineage>
</organism>
<reference evidence="2" key="1">
    <citation type="submission" date="2014-09" db="EMBL/GenBank/DDBJ databases">
        <authorList>
            <person name="Magalhaes I.L.F."/>
            <person name="Oliveira U."/>
            <person name="Santos F.R."/>
            <person name="Vidigal T.H.D.A."/>
            <person name="Brescovit A.D."/>
            <person name="Santos A.J."/>
        </authorList>
    </citation>
    <scope>NUCLEOTIDE SEQUENCE</scope>
    <source>
        <tissue evidence="2">Shoot tissue taken approximately 20 cm above the soil surface</tissue>
    </source>
</reference>
<protein>
    <submittedName>
        <fullName evidence="2">Uncharacterized protein</fullName>
    </submittedName>
</protein>
<feature type="region of interest" description="Disordered" evidence="1">
    <location>
        <begin position="51"/>
        <end position="72"/>
    </location>
</feature>
<dbReference type="AlphaFoldDB" id="A0A0A8Y1Q3"/>
<proteinExistence type="predicted"/>
<name>A0A0A8Y1Q3_ARUDO</name>